<sequence>MMHPCPFVLGSVAFGSQSPCQRVGACVTCCFILPAAGLDAERQPCMLVWRAWSMVGRLTQLGQRDAEVLRCCGLRASIEVGEVDLEGGNDGYLHGTRLETEGVAPGVVASSGVDLASWVMGSCRRVSSGSSLPRWAELGSCFFR</sequence>
<protein>
    <submittedName>
        <fullName evidence="1 2">Uncharacterized protein</fullName>
    </submittedName>
</protein>
<name>A0A2K2DUB9_BRADI</name>
<dbReference type="AlphaFoldDB" id="A0A2K2DUB9"/>
<dbReference type="EnsemblPlants" id="PNT77869">
    <property type="protein sequence ID" value="PNT77869"/>
    <property type="gene ID" value="BRADI_1g69824v3"/>
</dbReference>
<reference evidence="1" key="2">
    <citation type="submission" date="2017-06" db="EMBL/GenBank/DDBJ databases">
        <title>WGS assembly of Brachypodium distachyon.</title>
        <authorList>
            <consortium name="The International Brachypodium Initiative"/>
            <person name="Lucas S."/>
            <person name="Harmon-Smith M."/>
            <person name="Lail K."/>
            <person name="Tice H."/>
            <person name="Grimwood J."/>
            <person name="Bruce D."/>
            <person name="Barry K."/>
            <person name="Shu S."/>
            <person name="Lindquist E."/>
            <person name="Wang M."/>
            <person name="Pitluck S."/>
            <person name="Vogel J.P."/>
            <person name="Garvin D.F."/>
            <person name="Mockler T.C."/>
            <person name="Schmutz J."/>
            <person name="Rokhsar D."/>
            <person name="Bevan M.W."/>
        </authorList>
    </citation>
    <scope>NUCLEOTIDE SEQUENCE</scope>
    <source>
        <strain evidence="1">Bd21</strain>
    </source>
</reference>
<evidence type="ECO:0000313" key="2">
    <source>
        <dbReference type="EnsemblPlants" id="PNT77869"/>
    </source>
</evidence>
<evidence type="ECO:0000313" key="1">
    <source>
        <dbReference type="EMBL" id="PNT77869.1"/>
    </source>
</evidence>
<dbReference type="EMBL" id="CM000880">
    <property type="protein sequence ID" value="PNT77869.1"/>
    <property type="molecule type" value="Genomic_DNA"/>
</dbReference>
<accession>A0A2K2DUB9</accession>
<organism evidence="1">
    <name type="scientific">Brachypodium distachyon</name>
    <name type="common">Purple false brome</name>
    <name type="synonym">Trachynia distachya</name>
    <dbReference type="NCBI Taxonomy" id="15368"/>
    <lineage>
        <taxon>Eukaryota</taxon>
        <taxon>Viridiplantae</taxon>
        <taxon>Streptophyta</taxon>
        <taxon>Embryophyta</taxon>
        <taxon>Tracheophyta</taxon>
        <taxon>Spermatophyta</taxon>
        <taxon>Magnoliopsida</taxon>
        <taxon>Liliopsida</taxon>
        <taxon>Poales</taxon>
        <taxon>Poaceae</taxon>
        <taxon>BOP clade</taxon>
        <taxon>Pooideae</taxon>
        <taxon>Stipodae</taxon>
        <taxon>Brachypodieae</taxon>
        <taxon>Brachypodium</taxon>
    </lineage>
</organism>
<dbReference type="InParanoid" id="A0A2K2DUB9"/>
<keyword evidence="3" id="KW-1185">Reference proteome</keyword>
<dbReference type="Proteomes" id="UP000008810">
    <property type="component" value="Chromosome 1"/>
</dbReference>
<proteinExistence type="predicted"/>
<reference evidence="1 2" key="1">
    <citation type="journal article" date="2010" name="Nature">
        <title>Genome sequencing and analysis of the model grass Brachypodium distachyon.</title>
        <authorList>
            <consortium name="International Brachypodium Initiative"/>
        </authorList>
    </citation>
    <scope>NUCLEOTIDE SEQUENCE [LARGE SCALE GENOMIC DNA]</scope>
    <source>
        <strain evidence="1 2">Bd21</strain>
    </source>
</reference>
<dbReference type="Gramene" id="PNT77869">
    <property type="protein sequence ID" value="PNT77869"/>
    <property type="gene ID" value="BRADI_1g69824v3"/>
</dbReference>
<reference evidence="2" key="3">
    <citation type="submission" date="2018-08" db="UniProtKB">
        <authorList>
            <consortium name="EnsemblPlants"/>
        </authorList>
    </citation>
    <scope>IDENTIFICATION</scope>
    <source>
        <strain evidence="2">cv. Bd21</strain>
    </source>
</reference>
<evidence type="ECO:0000313" key="3">
    <source>
        <dbReference type="Proteomes" id="UP000008810"/>
    </source>
</evidence>
<gene>
    <name evidence="1" type="ORF">BRADI_1g69824v3</name>
</gene>